<evidence type="ECO:0000313" key="3">
    <source>
        <dbReference type="Proteomes" id="UP000695562"/>
    </source>
</evidence>
<comment type="caution">
    <text evidence="2">The sequence shown here is derived from an EMBL/GenBank/DDBJ whole genome shotgun (WGS) entry which is preliminary data.</text>
</comment>
<feature type="compositionally biased region" description="Low complexity" evidence="1">
    <location>
        <begin position="134"/>
        <end position="149"/>
    </location>
</feature>
<protein>
    <submittedName>
        <fullName evidence="2">Uncharacterized protein</fullName>
    </submittedName>
</protein>
<reference evidence="2" key="1">
    <citation type="submission" date="2020-01" db="EMBL/GenBank/DDBJ databases">
        <title>Development of genomics and gene disruption for Polysphondylium violaceum indicates a role for the polyketide synthase stlB in stalk morphogenesis.</title>
        <authorList>
            <person name="Narita B."/>
            <person name="Kawabe Y."/>
            <person name="Kin K."/>
            <person name="Saito T."/>
            <person name="Gibbs R."/>
            <person name="Kuspa A."/>
            <person name="Muzny D."/>
            <person name="Queller D."/>
            <person name="Richards S."/>
            <person name="Strassman J."/>
            <person name="Sucgang R."/>
            <person name="Worley K."/>
            <person name="Schaap P."/>
        </authorList>
    </citation>
    <scope>NUCLEOTIDE SEQUENCE</scope>
    <source>
        <strain evidence="2">QSvi11</strain>
    </source>
</reference>
<evidence type="ECO:0000313" key="2">
    <source>
        <dbReference type="EMBL" id="KAF2076622.1"/>
    </source>
</evidence>
<dbReference type="Proteomes" id="UP000695562">
    <property type="component" value="Unassembled WGS sequence"/>
</dbReference>
<dbReference type="AlphaFoldDB" id="A0A8J4V793"/>
<name>A0A8J4V793_9MYCE</name>
<gene>
    <name evidence="2" type="ORF">CYY_002051</name>
</gene>
<organism evidence="2 3">
    <name type="scientific">Polysphondylium violaceum</name>
    <dbReference type="NCBI Taxonomy" id="133409"/>
    <lineage>
        <taxon>Eukaryota</taxon>
        <taxon>Amoebozoa</taxon>
        <taxon>Evosea</taxon>
        <taxon>Eumycetozoa</taxon>
        <taxon>Dictyostelia</taxon>
        <taxon>Dictyosteliales</taxon>
        <taxon>Dictyosteliaceae</taxon>
        <taxon>Polysphondylium</taxon>
    </lineage>
</organism>
<proteinExistence type="predicted"/>
<keyword evidence="3" id="KW-1185">Reference proteome</keyword>
<feature type="region of interest" description="Disordered" evidence="1">
    <location>
        <begin position="70"/>
        <end position="89"/>
    </location>
</feature>
<sequence>MDTLDYNTRDMETLAHKAFESITNILRDVVIRIDNNQCKDSLDVVQPYMDKDQYDELRIQYDNIIKQQELEKQQQEQEEQEEEEEEDQDYLLTTKNTHGYAPNTKLIQMKAAKQIVKKPAFWKLKGSLDSSVTAASTYTGSNSSSSSTGGEERTSRKKKQSAPGGLPLNWGLLVGMLSNVSLDQIKSMANLLIMIISRTPVKVLLTQITGARLILSSVYDLLYAVYRRDVKDIGISILYVLVSVISFKGKLVRNDKILKAVLYTSKYLRGVGNKKKVNPAGFVYFLSFVSYLLRLVNPPNITLLDIALLVKDQVSAKL</sequence>
<feature type="compositionally biased region" description="Acidic residues" evidence="1">
    <location>
        <begin position="76"/>
        <end position="89"/>
    </location>
</feature>
<dbReference type="OrthoDB" id="20964at2759"/>
<dbReference type="EMBL" id="AJWJ01000054">
    <property type="protein sequence ID" value="KAF2076622.1"/>
    <property type="molecule type" value="Genomic_DNA"/>
</dbReference>
<evidence type="ECO:0000256" key="1">
    <source>
        <dbReference type="SAM" id="MobiDB-lite"/>
    </source>
</evidence>
<accession>A0A8J4V793</accession>
<feature type="region of interest" description="Disordered" evidence="1">
    <location>
        <begin position="134"/>
        <end position="162"/>
    </location>
</feature>